<comment type="caution">
    <text evidence="1">The sequence shown here is derived from an EMBL/GenBank/DDBJ whole genome shotgun (WGS) entry which is preliminary data.</text>
</comment>
<name>A0AAU9PC73_9ASTR</name>
<dbReference type="Proteomes" id="UP001157418">
    <property type="component" value="Unassembled WGS sequence"/>
</dbReference>
<gene>
    <name evidence="1" type="ORF">LVIROSA_LOCUS33410</name>
</gene>
<evidence type="ECO:0000313" key="1">
    <source>
        <dbReference type="EMBL" id="CAH1447826.1"/>
    </source>
</evidence>
<keyword evidence="2" id="KW-1185">Reference proteome</keyword>
<reference evidence="1 2" key="1">
    <citation type="submission" date="2022-01" db="EMBL/GenBank/DDBJ databases">
        <authorList>
            <person name="Xiong W."/>
            <person name="Schranz E."/>
        </authorList>
    </citation>
    <scope>NUCLEOTIDE SEQUENCE [LARGE SCALE GENOMIC DNA]</scope>
</reference>
<organism evidence="1 2">
    <name type="scientific">Lactuca virosa</name>
    <dbReference type="NCBI Taxonomy" id="75947"/>
    <lineage>
        <taxon>Eukaryota</taxon>
        <taxon>Viridiplantae</taxon>
        <taxon>Streptophyta</taxon>
        <taxon>Embryophyta</taxon>
        <taxon>Tracheophyta</taxon>
        <taxon>Spermatophyta</taxon>
        <taxon>Magnoliopsida</taxon>
        <taxon>eudicotyledons</taxon>
        <taxon>Gunneridae</taxon>
        <taxon>Pentapetalae</taxon>
        <taxon>asterids</taxon>
        <taxon>campanulids</taxon>
        <taxon>Asterales</taxon>
        <taxon>Asteraceae</taxon>
        <taxon>Cichorioideae</taxon>
        <taxon>Cichorieae</taxon>
        <taxon>Lactucinae</taxon>
        <taxon>Lactuca</taxon>
    </lineage>
</organism>
<proteinExistence type="predicted"/>
<dbReference type="EMBL" id="CAKMRJ010005634">
    <property type="protein sequence ID" value="CAH1447826.1"/>
    <property type="molecule type" value="Genomic_DNA"/>
</dbReference>
<dbReference type="AlphaFoldDB" id="A0AAU9PC73"/>
<protein>
    <submittedName>
        <fullName evidence="1">Uncharacterized protein</fullName>
    </submittedName>
</protein>
<sequence>MKEKSLGQKTSPYDLYSYNNIPTNSLPHDIRLRPGNVIFNHNLEWLNDNMGSRVDYSAPGHGCTTMLYNVDGSCFLGEQVKKGSINILTTTDADGGLQHGTQERDHSSERIDMGSIEAWILGKRYHVETEA</sequence>
<evidence type="ECO:0000313" key="2">
    <source>
        <dbReference type="Proteomes" id="UP001157418"/>
    </source>
</evidence>
<accession>A0AAU9PC73</accession>